<dbReference type="RefSeq" id="WP_065689060.1">
    <property type="nucleotide sequence ID" value="NZ_LXKT01000029.1"/>
</dbReference>
<dbReference type="FunFam" id="3.40.980.10:FF:000004">
    <property type="entry name" value="Molybdopterin molybdenumtransferase"/>
    <property type="match status" value="1"/>
</dbReference>
<dbReference type="AlphaFoldDB" id="A0AB36EBI7"/>
<evidence type="ECO:0000256" key="8">
    <source>
        <dbReference type="ARBA" id="ARBA00022842"/>
    </source>
</evidence>
<keyword evidence="8 11" id="KW-0460">Magnesium</keyword>
<evidence type="ECO:0000256" key="7">
    <source>
        <dbReference type="ARBA" id="ARBA00022723"/>
    </source>
</evidence>
<dbReference type="Gene3D" id="2.40.340.10">
    <property type="entry name" value="MoeA, C-terminal, domain IV"/>
    <property type="match status" value="1"/>
</dbReference>
<evidence type="ECO:0000256" key="10">
    <source>
        <dbReference type="ARBA" id="ARBA00047317"/>
    </source>
</evidence>
<name>A0AB36EBI7_AGRTU</name>
<dbReference type="PANTHER" id="PTHR10192:SF5">
    <property type="entry name" value="GEPHYRIN"/>
    <property type="match status" value="1"/>
</dbReference>
<dbReference type="SUPFAM" id="SSF63882">
    <property type="entry name" value="MoeA N-terminal region -like"/>
    <property type="match status" value="1"/>
</dbReference>
<dbReference type="InterPro" id="IPR036135">
    <property type="entry name" value="MoeA_linker/N_sf"/>
</dbReference>
<comment type="pathway">
    <text evidence="3 11">Cofactor biosynthesis; molybdopterin biosynthesis.</text>
</comment>
<accession>A0AB36EBI7</accession>
<comment type="similarity">
    <text evidence="4 11">Belongs to the MoeA family.</text>
</comment>
<dbReference type="Pfam" id="PF00994">
    <property type="entry name" value="MoCF_biosynth"/>
    <property type="match status" value="1"/>
</dbReference>
<dbReference type="Pfam" id="PF03454">
    <property type="entry name" value="MoeA_C"/>
    <property type="match status" value="1"/>
</dbReference>
<dbReference type="SUPFAM" id="SSF63867">
    <property type="entry name" value="MoeA C-terminal domain-like"/>
    <property type="match status" value="1"/>
</dbReference>
<keyword evidence="7 11" id="KW-0479">Metal-binding</keyword>
<dbReference type="PANTHER" id="PTHR10192">
    <property type="entry name" value="MOLYBDOPTERIN BIOSYNTHESIS PROTEIN"/>
    <property type="match status" value="1"/>
</dbReference>
<comment type="caution">
    <text evidence="13">The sequence shown here is derived from an EMBL/GenBank/DDBJ whole genome shotgun (WGS) entry which is preliminary data.</text>
</comment>
<evidence type="ECO:0000256" key="4">
    <source>
        <dbReference type="ARBA" id="ARBA00010763"/>
    </source>
</evidence>
<dbReference type="CDD" id="cd00887">
    <property type="entry name" value="MoeA"/>
    <property type="match status" value="1"/>
</dbReference>
<evidence type="ECO:0000256" key="3">
    <source>
        <dbReference type="ARBA" id="ARBA00005046"/>
    </source>
</evidence>
<dbReference type="SUPFAM" id="SSF53218">
    <property type="entry name" value="Molybdenum cofactor biosynthesis proteins"/>
    <property type="match status" value="1"/>
</dbReference>
<evidence type="ECO:0000256" key="11">
    <source>
        <dbReference type="RuleBase" id="RU365090"/>
    </source>
</evidence>
<dbReference type="GO" id="GO:0046872">
    <property type="term" value="F:metal ion binding"/>
    <property type="evidence" value="ECO:0007669"/>
    <property type="project" value="UniProtKB-UniRule"/>
</dbReference>
<comment type="catalytic activity">
    <reaction evidence="10">
        <text>adenylyl-molybdopterin + molybdate = Mo-molybdopterin + AMP + H(+)</text>
        <dbReference type="Rhea" id="RHEA:35047"/>
        <dbReference type="ChEBI" id="CHEBI:15378"/>
        <dbReference type="ChEBI" id="CHEBI:36264"/>
        <dbReference type="ChEBI" id="CHEBI:62727"/>
        <dbReference type="ChEBI" id="CHEBI:71302"/>
        <dbReference type="ChEBI" id="CHEBI:456215"/>
        <dbReference type="EC" id="2.10.1.1"/>
    </reaction>
</comment>
<keyword evidence="6 11" id="KW-0808">Transferase</keyword>
<evidence type="ECO:0000313" key="14">
    <source>
        <dbReference type="Proteomes" id="UP000093451"/>
    </source>
</evidence>
<evidence type="ECO:0000313" key="13">
    <source>
        <dbReference type="EMBL" id="OCJ32734.1"/>
    </source>
</evidence>
<dbReference type="Gene3D" id="2.170.190.11">
    <property type="entry name" value="Molybdopterin biosynthesis moea protein, domain 3"/>
    <property type="match status" value="1"/>
</dbReference>
<dbReference type="InterPro" id="IPR036425">
    <property type="entry name" value="MoaB/Mog-like_dom_sf"/>
</dbReference>
<dbReference type="Proteomes" id="UP000093451">
    <property type="component" value="Unassembled WGS sequence"/>
</dbReference>
<comment type="function">
    <text evidence="2 11">Catalyzes the insertion of molybdate into adenylated molybdopterin with the concomitant release of AMP.</text>
</comment>
<comment type="cofactor">
    <cofactor evidence="1 11">
        <name>Mg(2+)</name>
        <dbReference type="ChEBI" id="CHEBI:18420"/>
    </cofactor>
</comment>
<dbReference type="SMART" id="SM00852">
    <property type="entry name" value="MoCF_biosynth"/>
    <property type="match status" value="1"/>
</dbReference>
<dbReference type="PROSITE" id="PS01079">
    <property type="entry name" value="MOCF_BIOSYNTHESIS_2"/>
    <property type="match status" value="1"/>
</dbReference>
<dbReference type="InterPro" id="IPR005110">
    <property type="entry name" value="MoeA_linker/N"/>
</dbReference>
<dbReference type="NCBIfam" id="TIGR00177">
    <property type="entry name" value="molyb_syn"/>
    <property type="match status" value="1"/>
</dbReference>
<evidence type="ECO:0000256" key="6">
    <source>
        <dbReference type="ARBA" id="ARBA00022679"/>
    </source>
</evidence>
<dbReference type="Gene3D" id="3.90.105.10">
    <property type="entry name" value="Molybdopterin biosynthesis moea protein, domain 2"/>
    <property type="match status" value="1"/>
</dbReference>
<dbReference type="Gene3D" id="3.40.980.10">
    <property type="entry name" value="MoaB/Mog-like domain"/>
    <property type="match status" value="1"/>
</dbReference>
<dbReference type="InterPro" id="IPR005111">
    <property type="entry name" value="MoeA_C_domain_IV"/>
</dbReference>
<proteinExistence type="inferred from homology"/>
<sequence length="411" mass="43278">MTIESPAPKTLSEALEFIFSYLEPFPKPVAVPTRQALGRILAEDLAADAALPRFDNAAMDGFAVRSVDLGDDGRGVDLKIVATIQAGQTISHKIGPGEAARITTGAMLPQEADRVVMQENARMDGDRVRLFTTVPDKSHVRRIGDDIKRSSKILEAGTLIGAGHIVLLSALGVGSLQVNPRPKVALLSTGDELHDAPTPLGPGQIYDSNRPMLAVMLEAAGAEVTDLGIVRDDPDHLLTTLVGAASDHDLIISSGGASAGFADHLTRTVSQRGHLEFWKLDMRPGKPIGFGDVDHCPILILPGNPLAAAAGLAVFGQAIVEQLAGQKTKSGTTLRLPISKPYPKPFGRTQILPGRLATDPVTGTTIADPLPDRGSASLHSLSLATHLIVLSGNQADVSAGDPVEVIPLWRC</sequence>
<dbReference type="InterPro" id="IPR038987">
    <property type="entry name" value="MoeA-like"/>
</dbReference>
<keyword evidence="9 11" id="KW-0501">Molybdenum cofactor biosynthesis</keyword>
<evidence type="ECO:0000256" key="5">
    <source>
        <dbReference type="ARBA" id="ARBA00022505"/>
    </source>
</evidence>
<dbReference type="GO" id="GO:0005829">
    <property type="term" value="C:cytosol"/>
    <property type="evidence" value="ECO:0007669"/>
    <property type="project" value="TreeGrafter"/>
</dbReference>
<evidence type="ECO:0000256" key="1">
    <source>
        <dbReference type="ARBA" id="ARBA00001946"/>
    </source>
</evidence>
<keyword evidence="5 11" id="KW-0500">Molybdenum</keyword>
<protein>
    <recommendedName>
        <fullName evidence="11">Molybdopterin molybdenumtransferase</fullName>
        <ecNumber evidence="11">2.10.1.1</ecNumber>
    </recommendedName>
</protein>
<evidence type="ECO:0000256" key="9">
    <source>
        <dbReference type="ARBA" id="ARBA00023150"/>
    </source>
</evidence>
<organism evidence="13 14">
    <name type="scientific">Agrobacterium tumefaciens</name>
    <dbReference type="NCBI Taxonomy" id="358"/>
    <lineage>
        <taxon>Bacteria</taxon>
        <taxon>Pseudomonadati</taxon>
        <taxon>Pseudomonadota</taxon>
        <taxon>Alphaproteobacteria</taxon>
        <taxon>Hyphomicrobiales</taxon>
        <taxon>Rhizobiaceae</taxon>
        <taxon>Rhizobium/Agrobacterium group</taxon>
        <taxon>Agrobacterium</taxon>
        <taxon>Agrobacterium tumefaciens complex</taxon>
    </lineage>
</organism>
<evidence type="ECO:0000256" key="2">
    <source>
        <dbReference type="ARBA" id="ARBA00002901"/>
    </source>
</evidence>
<dbReference type="NCBIfam" id="NF045515">
    <property type="entry name" value="Glp_gephyrin"/>
    <property type="match status" value="1"/>
</dbReference>
<dbReference type="Pfam" id="PF03453">
    <property type="entry name" value="MoeA_N"/>
    <property type="match status" value="1"/>
</dbReference>
<dbReference type="GO" id="GO:0061599">
    <property type="term" value="F:molybdopterin molybdotransferase activity"/>
    <property type="evidence" value="ECO:0007669"/>
    <property type="project" value="UniProtKB-UniRule"/>
</dbReference>
<dbReference type="InterPro" id="IPR036688">
    <property type="entry name" value="MoeA_C_domain_IV_sf"/>
</dbReference>
<reference evidence="13 14" key="1">
    <citation type="journal article" date="2016" name="PeerJ">
        <title>Gall-ID: tools for genotyping gall-causing phytopathogenic bacteria.</title>
        <authorList>
            <person name="Davis E.W.II."/>
            <person name="Weisberg A.J."/>
            <person name="Tabima J.F."/>
            <person name="Grunwald N.J."/>
            <person name="Chang J.H."/>
        </authorList>
    </citation>
    <scope>NUCLEOTIDE SEQUENCE [LARGE SCALE GENOMIC DNA]</scope>
    <source>
        <strain evidence="13 14">N2/73</strain>
    </source>
</reference>
<dbReference type="GO" id="GO:0006777">
    <property type="term" value="P:Mo-molybdopterin cofactor biosynthetic process"/>
    <property type="evidence" value="ECO:0007669"/>
    <property type="project" value="UniProtKB-UniRule"/>
</dbReference>
<dbReference type="EC" id="2.10.1.1" evidence="11"/>
<dbReference type="EMBL" id="LXKT01000029">
    <property type="protein sequence ID" value="OCJ32734.1"/>
    <property type="molecule type" value="Genomic_DNA"/>
</dbReference>
<feature type="domain" description="MoaB/Mog" evidence="12">
    <location>
        <begin position="185"/>
        <end position="322"/>
    </location>
</feature>
<dbReference type="InterPro" id="IPR008284">
    <property type="entry name" value="MoCF_biosynth_CS"/>
</dbReference>
<dbReference type="InterPro" id="IPR001453">
    <property type="entry name" value="MoaB/Mog_dom"/>
</dbReference>
<evidence type="ECO:0000259" key="12">
    <source>
        <dbReference type="SMART" id="SM00852"/>
    </source>
</evidence>
<gene>
    <name evidence="13" type="ORF">A6U91_21370</name>
</gene>